<name>A0A1F4VRA3_UNCKA</name>
<evidence type="ECO:0000256" key="1">
    <source>
        <dbReference type="ARBA" id="ARBA00006598"/>
    </source>
</evidence>
<dbReference type="AlphaFoldDB" id="A0A1F4VRA3"/>
<comment type="similarity">
    <text evidence="1 5 6">Belongs to the bacterial ribosomal protein bL35 family.</text>
</comment>
<accession>A0A1F4VRA3</accession>
<dbReference type="HAMAP" id="MF_00514">
    <property type="entry name" value="Ribosomal_bL35"/>
    <property type="match status" value="1"/>
</dbReference>
<dbReference type="FunFam" id="4.10.410.60:FF:000001">
    <property type="entry name" value="50S ribosomal protein L35"/>
    <property type="match status" value="1"/>
</dbReference>
<dbReference type="GO" id="GO:0003735">
    <property type="term" value="F:structural constituent of ribosome"/>
    <property type="evidence" value="ECO:0007669"/>
    <property type="project" value="InterPro"/>
</dbReference>
<keyword evidence="3 5" id="KW-0687">Ribonucleoprotein</keyword>
<dbReference type="Gene3D" id="4.10.410.60">
    <property type="match status" value="1"/>
</dbReference>
<dbReference type="InterPro" id="IPR001706">
    <property type="entry name" value="Ribosomal_bL35"/>
</dbReference>
<proteinExistence type="inferred from homology"/>
<organism evidence="7 8">
    <name type="scientific">candidate division WWE3 bacterium RIFCSPLOWO2_01_FULL_42_11</name>
    <dbReference type="NCBI Taxonomy" id="1802627"/>
    <lineage>
        <taxon>Bacteria</taxon>
        <taxon>Katanobacteria</taxon>
    </lineage>
</organism>
<dbReference type="Proteomes" id="UP000178964">
    <property type="component" value="Unassembled WGS sequence"/>
</dbReference>
<evidence type="ECO:0000313" key="8">
    <source>
        <dbReference type="Proteomes" id="UP000178964"/>
    </source>
</evidence>
<dbReference type="PRINTS" id="PR00064">
    <property type="entry name" value="RIBOSOMALL35"/>
</dbReference>
<dbReference type="STRING" id="1802627.A3A70_02030"/>
<dbReference type="InterPro" id="IPR037229">
    <property type="entry name" value="Ribosomal_bL35_sf"/>
</dbReference>
<evidence type="ECO:0000256" key="3">
    <source>
        <dbReference type="ARBA" id="ARBA00023274"/>
    </source>
</evidence>
<sequence length="64" mass="7346">MPKAKTDKTTAKRFKITGTGKLLKLHVNTGHLKIKQSSRTKRRKGHEELIAKGNLKRVNRLLNR</sequence>
<comment type="caution">
    <text evidence="7">The sequence shown here is derived from an EMBL/GenBank/DDBJ whole genome shotgun (WGS) entry which is preliminary data.</text>
</comment>
<evidence type="ECO:0000256" key="5">
    <source>
        <dbReference type="HAMAP-Rule" id="MF_00514"/>
    </source>
</evidence>
<dbReference type="InterPro" id="IPR021137">
    <property type="entry name" value="Ribosomal_bL35-like"/>
</dbReference>
<protein>
    <recommendedName>
        <fullName evidence="4 5">Large ribosomal subunit protein bL35</fullName>
    </recommendedName>
</protein>
<dbReference type="SUPFAM" id="SSF143034">
    <property type="entry name" value="L35p-like"/>
    <property type="match status" value="1"/>
</dbReference>
<dbReference type="GO" id="GO:0006412">
    <property type="term" value="P:translation"/>
    <property type="evidence" value="ECO:0007669"/>
    <property type="project" value="UniProtKB-UniRule"/>
</dbReference>
<dbReference type="Pfam" id="PF01632">
    <property type="entry name" value="Ribosomal_L35p"/>
    <property type="match status" value="1"/>
</dbReference>
<reference evidence="7 8" key="1">
    <citation type="journal article" date="2016" name="Nat. Commun.">
        <title>Thousands of microbial genomes shed light on interconnected biogeochemical processes in an aquifer system.</title>
        <authorList>
            <person name="Anantharaman K."/>
            <person name="Brown C.T."/>
            <person name="Hug L.A."/>
            <person name="Sharon I."/>
            <person name="Castelle C.J."/>
            <person name="Probst A.J."/>
            <person name="Thomas B.C."/>
            <person name="Singh A."/>
            <person name="Wilkins M.J."/>
            <person name="Karaoz U."/>
            <person name="Brodie E.L."/>
            <person name="Williams K.H."/>
            <person name="Hubbard S.S."/>
            <person name="Banfield J.F."/>
        </authorList>
    </citation>
    <scope>NUCLEOTIDE SEQUENCE [LARGE SCALE GENOMIC DNA]</scope>
</reference>
<evidence type="ECO:0000256" key="6">
    <source>
        <dbReference type="RuleBase" id="RU000568"/>
    </source>
</evidence>
<evidence type="ECO:0000256" key="4">
    <source>
        <dbReference type="ARBA" id="ARBA00071664"/>
    </source>
</evidence>
<dbReference type="GO" id="GO:1990904">
    <property type="term" value="C:ribonucleoprotein complex"/>
    <property type="evidence" value="ECO:0007669"/>
    <property type="project" value="UniProtKB-KW"/>
</dbReference>
<evidence type="ECO:0000313" key="7">
    <source>
        <dbReference type="EMBL" id="OGC59727.1"/>
    </source>
</evidence>
<gene>
    <name evidence="5" type="primary">rpmI</name>
    <name evidence="7" type="ORF">A3A70_02030</name>
</gene>
<keyword evidence="2 5" id="KW-0689">Ribosomal protein</keyword>
<dbReference type="EMBL" id="MEVK01000009">
    <property type="protein sequence ID" value="OGC59727.1"/>
    <property type="molecule type" value="Genomic_DNA"/>
</dbReference>
<dbReference type="GO" id="GO:0005840">
    <property type="term" value="C:ribosome"/>
    <property type="evidence" value="ECO:0007669"/>
    <property type="project" value="UniProtKB-KW"/>
</dbReference>
<evidence type="ECO:0000256" key="2">
    <source>
        <dbReference type="ARBA" id="ARBA00022980"/>
    </source>
</evidence>